<accession>A0A0A9F9K4</accession>
<reference evidence="1" key="1">
    <citation type="submission" date="2014-09" db="EMBL/GenBank/DDBJ databases">
        <authorList>
            <person name="Magalhaes I.L.F."/>
            <person name="Oliveira U."/>
            <person name="Santos F.R."/>
            <person name="Vidigal T.H.D.A."/>
            <person name="Brescovit A.D."/>
            <person name="Santos A.J."/>
        </authorList>
    </citation>
    <scope>NUCLEOTIDE SEQUENCE</scope>
    <source>
        <tissue evidence="1">Shoot tissue taken approximately 20 cm above the soil surface</tissue>
    </source>
</reference>
<organism evidence="1">
    <name type="scientific">Arundo donax</name>
    <name type="common">Giant reed</name>
    <name type="synonym">Donax arundinaceus</name>
    <dbReference type="NCBI Taxonomy" id="35708"/>
    <lineage>
        <taxon>Eukaryota</taxon>
        <taxon>Viridiplantae</taxon>
        <taxon>Streptophyta</taxon>
        <taxon>Embryophyta</taxon>
        <taxon>Tracheophyta</taxon>
        <taxon>Spermatophyta</taxon>
        <taxon>Magnoliopsida</taxon>
        <taxon>Liliopsida</taxon>
        <taxon>Poales</taxon>
        <taxon>Poaceae</taxon>
        <taxon>PACMAD clade</taxon>
        <taxon>Arundinoideae</taxon>
        <taxon>Arundineae</taxon>
        <taxon>Arundo</taxon>
    </lineage>
</organism>
<reference evidence="1" key="2">
    <citation type="journal article" date="2015" name="Data Brief">
        <title>Shoot transcriptome of the giant reed, Arundo donax.</title>
        <authorList>
            <person name="Barrero R.A."/>
            <person name="Guerrero F.D."/>
            <person name="Moolhuijzen P."/>
            <person name="Goolsby J.A."/>
            <person name="Tidwell J."/>
            <person name="Bellgard S.E."/>
            <person name="Bellgard M.I."/>
        </authorList>
    </citation>
    <scope>NUCLEOTIDE SEQUENCE</scope>
    <source>
        <tissue evidence="1">Shoot tissue taken approximately 20 cm above the soil surface</tissue>
    </source>
</reference>
<evidence type="ECO:0000313" key="1">
    <source>
        <dbReference type="EMBL" id="JAE09700.1"/>
    </source>
</evidence>
<name>A0A0A9F9K4_ARUDO</name>
<sequence length="61" mass="7380">MRRLMYWLNLLNCEAINRRCIAVPQDSMVYTIYYLNLELQKHYLRTAEEHLHCAIKHGILC</sequence>
<dbReference type="EMBL" id="GBRH01188196">
    <property type="protein sequence ID" value="JAE09700.1"/>
    <property type="molecule type" value="Transcribed_RNA"/>
</dbReference>
<proteinExistence type="predicted"/>
<dbReference type="AlphaFoldDB" id="A0A0A9F9K4"/>
<protein>
    <submittedName>
        <fullName evidence="1">Uncharacterized protein</fullName>
    </submittedName>
</protein>